<protein>
    <recommendedName>
        <fullName evidence="3">DUF932 domain-containing protein</fullName>
    </recommendedName>
</protein>
<reference evidence="1" key="1">
    <citation type="submission" date="2021-11" db="EMBL/GenBank/DDBJ databases">
        <title>Streptomyces corallinus and Kineosporia corallina sp. nov., two new coral-derived marine actinobacteria.</title>
        <authorList>
            <person name="Buangrab K."/>
            <person name="Sutthacheep M."/>
            <person name="Yeemin T."/>
            <person name="Harunari E."/>
            <person name="Igarashi Y."/>
            <person name="Sripreechasak P."/>
            <person name="Kanchanasin P."/>
            <person name="Tanasupawat S."/>
            <person name="Phongsopitanun W."/>
        </authorList>
    </citation>
    <scope>NUCLEOTIDE SEQUENCE</scope>
    <source>
        <strain evidence="1">JCM 31032</strain>
    </source>
</reference>
<sequence length="408" mass="43754">MSANTIVRAELEDPTRNMALANLATLLKDQSTRALDVIAGSGALHASGGQLILRDTVPQLGADGVTMTAGTYAINSTATGQLAEKLTIPQAYLRRLGQDHPDLFDANVNGWLSCTDKRFLVRALRTRPNPNNAPDAPFNARIAGLNEALGGGVDGTVRAFLSDSYSRIDHLDVLVAALDGVKQSGEQVVVEGCDLTEQRMYVRVTAPGVQAMAPSLLKNYRSPFDSRPGSELPVVWGGFVMRNSETGGGAFSIEPRLTVRVCRNGMVMEQSVLRKTHLGARYAGGEGIVTWSAETLSKSLELITSQARDAVRAYLDPEYVARMVRQLEAISDKPVEDVDKTLKVVASKFKFSDSQQDSILAHFIRGADLSAGGVMHAITSTAQTLDADTAYEMESVAVQAMQLAAATN</sequence>
<evidence type="ECO:0000313" key="1">
    <source>
        <dbReference type="EMBL" id="MCD5316158.1"/>
    </source>
</evidence>
<gene>
    <name evidence="1" type="ORF">LR394_35210</name>
</gene>
<dbReference type="RefSeq" id="WP_231449010.1">
    <property type="nucleotide sequence ID" value="NZ_JAJOMB010000027.1"/>
</dbReference>
<evidence type="ECO:0000313" key="2">
    <source>
        <dbReference type="Proteomes" id="UP001138997"/>
    </source>
</evidence>
<accession>A0A9X1NN65</accession>
<dbReference type="AlphaFoldDB" id="A0A9X1NN65"/>
<dbReference type="EMBL" id="JAJOMB010000027">
    <property type="protein sequence ID" value="MCD5316158.1"/>
    <property type="molecule type" value="Genomic_DNA"/>
</dbReference>
<proteinExistence type="predicted"/>
<dbReference type="Proteomes" id="UP001138997">
    <property type="component" value="Unassembled WGS sequence"/>
</dbReference>
<name>A0A9X1NN65_9ACTN</name>
<evidence type="ECO:0008006" key="3">
    <source>
        <dbReference type="Google" id="ProtNLM"/>
    </source>
</evidence>
<comment type="caution">
    <text evidence="1">The sequence shown here is derived from an EMBL/GenBank/DDBJ whole genome shotgun (WGS) entry which is preliminary data.</text>
</comment>
<keyword evidence="2" id="KW-1185">Reference proteome</keyword>
<organism evidence="1 2">
    <name type="scientific">Kineosporia babensis</name>
    <dbReference type="NCBI Taxonomy" id="499548"/>
    <lineage>
        <taxon>Bacteria</taxon>
        <taxon>Bacillati</taxon>
        <taxon>Actinomycetota</taxon>
        <taxon>Actinomycetes</taxon>
        <taxon>Kineosporiales</taxon>
        <taxon>Kineosporiaceae</taxon>
        <taxon>Kineosporia</taxon>
    </lineage>
</organism>